<keyword evidence="1" id="KW-0472">Membrane</keyword>
<evidence type="ECO:0000313" key="2">
    <source>
        <dbReference type="Proteomes" id="UP000695022"/>
    </source>
</evidence>
<evidence type="ECO:0000313" key="3">
    <source>
        <dbReference type="RefSeq" id="XP_014673096.1"/>
    </source>
</evidence>
<dbReference type="RefSeq" id="XP_014673096.1">
    <property type="nucleotide sequence ID" value="XM_014817610.1"/>
</dbReference>
<keyword evidence="2" id="KW-1185">Reference proteome</keyword>
<evidence type="ECO:0000256" key="1">
    <source>
        <dbReference type="SAM" id="Phobius"/>
    </source>
</evidence>
<evidence type="ECO:0000313" key="4">
    <source>
        <dbReference type="RefSeq" id="XP_014673097.1"/>
    </source>
</evidence>
<dbReference type="Pfam" id="PF04488">
    <property type="entry name" value="Gly_transf_sug"/>
    <property type="match status" value="1"/>
</dbReference>
<name>A0ABM1ELM5_PRICU</name>
<feature type="transmembrane region" description="Helical" evidence="1">
    <location>
        <begin position="12"/>
        <end position="35"/>
    </location>
</feature>
<sequence length="343" mass="39796">MTAMQDVKKRVWKQVFVSVLVIAGTLLCYSVYTLWSSSVVLVGFWHPHHISDSHSIIPLGNGTDDALVPNLVHLVRFGNPVITFVELICIKAALLYIKPKKLYIHCDNAPKGRYWDEISNHSDIEVVYLERPRQVFGIAIDVVQHASDVARLQILMQLGGIYLDNDVFVCRSFDEFRHYTFTVGWPTKDALIGNQILISTKDAPFLLEYYDSYHKFDDSQWYYNAGQVPTDDILRKNPDIAHTVPDEVFGVSVGLIYTIFLQKTDWHKWHALHLLYRHRPYLTKDDPIKEHDPINIKKLDTTFGAMARSVLPYVSLYVMQDGRTYELKKQQLSYRTANYWREQ</sequence>
<proteinExistence type="predicted"/>
<dbReference type="RefSeq" id="XP_014673097.1">
    <property type="nucleotide sequence ID" value="XM_014817611.1"/>
</dbReference>
<accession>A0ABM1ELM5</accession>
<dbReference type="PANTHER" id="PTHR46830">
    <property type="entry name" value="TRANSFERASE, PUTATIVE-RELATED"/>
    <property type="match status" value="1"/>
</dbReference>
<reference evidence="3 4" key="1">
    <citation type="submission" date="2025-05" db="UniProtKB">
        <authorList>
            <consortium name="RefSeq"/>
        </authorList>
    </citation>
    <scope>IDENTIFICATION</scope>
</reference>
<gene>
    <name evidence="3 4" type="primary">LOC106813474</name>
</gene>
<dbReference type="PANTHER" id="PTHR46830:SF1">
    <property type="entry name" value="ALPHA-1,4-N-ACETYLGLUCOSAMINYLTRANSFERASE"/>
    <property type="match status" value="1"/>
</dbReference>
<dbReference type="SUPFAM" id="SSF53448">
    <property type="entry name" value="Nucleotide-diphospho-sugar transferases"/>
    <property type="match status" value="1"/>
</dbReference>
<dbReference type="Gene3D" id="3.90.550.20">
    <property type="match status" value="1"/>
</dbReference>
<dbReference type="GeneID" id="106813474"/>
<keyword evidence="1" id="KW-0812">Transmembrane</keyword>
<protein>
    <submittedName>
        <fullName evidence="3 4">Uncharacterized protein LOC106813474</fullName>
    </submittedName>
</protein>
<dbReference type="Proteomes" id="UP000695022">
    <property type="component" value="Unplaced"/>
</dbReference>
<dbReference type="InterPro" id="IPR029044">
    <property type="entry name" value="Nucleotide-diphossugar_trans"/>
</dbReference>
<keyword evidence="1" id="KW-1133">Transmembrane helix</keyword>
<dbReference type="InterPro" id="IPR007577">
    <property type="entry name" value="GlycoTrfase_DXD_sugar-bd_CS"/>
</dbReference>
<organism evidence="2 3">
    <name type="scientific">Priapulus caudatus</name>
    <name type="common">Priapulid worm</name>
    <dbReference type="NCBI Taxonomy" id="37621"/>
    <lineage>
        <taxon>Eukaryota</taxon>
        <taxon>Metazoa</taxon>
        <taxon>Ecdysozoa</taxon>
        <taxon>Scalidophora</taxon>
        <taxon>Priapulida</taxon>
        <taxon>Priapulimorpha</taxon>
        <taxon>Priapulimorphida</taxon>
        <taxon>Priapulidae</taxon>
        <taxon>Priapulus</taxon>
    </lineage>
</organism>